<gene>
    <name evidence="1" type="ORF">LSAT_V11C600333670</name>
</gene>
<dbReference type="Proteomes" id="UP000235145">
    <property type="component" value="Unassembled WGS sequence"/>
</dbReference>
<sequence length="81" mass="9456">MSYCLRQVSQPHFYSLYLVQNQLDLNSLIFRSLGVPYLCRINRVIKGRRENKGFQEQVVTKSFETSVFYYLEAGANIIITS</sequence>
<evidence type="ECO:0000313" key="2">
    <source>
        <dbReference type="Proteomes" id="UP000235145"/>
    </source>
</evidence>
<organism evidence="1 2">
    <name type="scientific">Lactuca sativa</name>
    <name type="common">Garden lettuce</name>
    <dbReference type="NCBI Taxonomy" id="4236"/>
    <lineage>
        <taxon>Eukaryota</taxon>
        <taxon>Viridiplantae</taxon>
        <taxon>Streptophyta</taxon>
        <taxon>Embryophyta</taxon>
        <taxon>Tracheophyta</taxon>
        <taxon>Spermatophyta</taxon>
        <taxon>Magnoliopsida</taxon>
        <taxon>eudicotyledons</taxon>
        <taxon>Gunneridae</taxon>
        <taxon>Pentapetalae</taxon>
        <taxon>asterids</taxon>
        <taxon>campanulids</taxon>
        <taxon>Asterales</taxon>
        <taxon>Asteraceae</taxon>
        <taxon>Cichorioideae</taxon>
        <taxon>Cichorieae</taxon>
        <taxon>Lactucinae</taxon>
        <taxon>Lactuca</taxon>
    </lineage>
</organism>
<protein>
    <submittedName>
        <fullName evidence="1">Uncharacterized protein</fullName>
    </submittedName>
</protein>
<reference evidence="1 2" key="1">
    <citation type="journal article" date="2017" name="Nat. Commun.">
        <title>Genome assembly with in vitro proximity ligation data and whole-genome triplication in lettuce.</title>
        <authorList>
            <person name="Reyes-Chin-Wo S."/>
            <person name="Wang Z."/>
            <person name="Yang X."/>
            <person name="Kozik A."/>
            <person name="Arikit S."/>
            <person name="Song C."/>
            <person name="Xia L."/>
            <person name="Froenicke L."/>
            <person name="Lavelle D.O."/>
            <person name="Truco M.J."/>
            <person name="Xia R."/>
            <person name="Zhu S."/>
            <person name="Xu C."/>
            <person name="Xu H."/>
            <person name="Xu X."/>
            <person name="Cox K."/>
            <person name="Korf I."/>
            <person name="Meyers B.C."/>
            <person name="Michelmore R.W."/>
        </authorList>
    </citation>
    <scope>NUCLEOTIDE SEQUENCE [LARGE SCALE GENOMIC DNA]</scope>
    <source>
        <strain evidence="2">cv. Salinas</strain>
        <tissue evidence="1">Seedlings</tissue>
    </source>
</reference>
<proteinExistence type="predicted"/>
<keyword evidence="2" id="KW-1185">Reference proteome</keyword>
<comment type="caution">
    <text evidence="1">The sequence shown here is derived from an EMBL/GenBank/DDBJ whole genome shotgun (WGS) entry which is preliminary data.</text>
</comment>
<accession>A0A9R1V9M6</accession>
<dbReference type="EMBL" id="NBSK02000006">
    <property type="protein sequence ID" value="KAJ0202246.1"/>
    <property type="molecule type" value="Genomic_DNA"/>
</dbReference>
<name>A0A9R1V9M6_LACSA</name>
<dbReference type="AlphaFoldDB" id="A0A9R1V9M6"/>
<evidence type="ECO:0000313" key="1">
    <source>
        <dbReference type="EMBL" id="KAJ0202246.1"/>
    </source>
</evidence>